<keyword evidence="1" id="KW-1277">Toxin-antitoxin system</keyword>
<name>A0A8E7AXV5_9EURY</name>
<sequence length="74" mass="8122">MKNLKGLKGQEAIKGFYKAGGIPRKGKGDHINIKMPNGQLITIPISGEIKTGLLKASIRKAGLTEEEYLHYLED</sequence>
<organism evidence="7 8">
    <name type="scientific">Methanospirillum purgamenti</name>
    <dbReference type="NCBI Taxonomy" id="2834276"/>
    <lineage>
        <taxon>Archaea</taxon>
        <taxon>Methanobacteriati</taxon>
        <taxon>Methanobacteriota</taxon>
        <taxon>Stenosarchaea group</taxon>
        <taxon>Methanomicrobia</taxon>
        <taxon>Methanomicrobiales</taxon>
        <taxon>Methanospirillaceae</taxon>
        <taxon>Methanospirillum</taxon>
    </lineage>
</organism>
<dbReference type="AlphaFoldDB" id="A0A8E7AXV5"/>
<dbReference type="EMBL" id="CP075546">
    <property type="protein sequence ID" value="QVV89737.1"/>
    <property type="molecule type" value="Genomic_DNA"/>
</dbReference>
<dbReference type="RefSeq" id="WP_214420525.1">
    <property type="nucleotide sequence ID" value="NZ_CP075546.1"/>
</dbReference>
<evidence type="ECO:0000256" key="4">
    <source>
        <dbReference type="ARBA" id="ARBA00022801"/>
    </source>
</evidence>
<evidence type="ECO:0000313" key="7">
    <source>
        <dbReference type="EMBL" id="QVV89737.1"/>
    </source>
</evidence>
<dbReference type="GO" id="GO:0004519">
    <property type="term" value="F:endonuclease activity"/>
    <property type="evidence" value="ECO:0007669"/>
    <property type="project" value="UniProtKB-KW"/>
</dbReference>
<keyword evidence="4" id="KW-0378">Hydrolase</keyword>
<evidence type="ECO:0000256" key="1">
    <source>
        <dbReference type="ARBA" id="ARBA00022649"/>
    </source>
</evidence>
<dbReference type="InterPro" id="IPR012933">
    <property type="entry name" value="HicA_mRNA_interferase"/>
</dbReference>
<dbReference type="GeneID" id="65566400"/>
<dbReference type="Pfam" id="PF07927">
    <property type="entry name" value="HicA_toxin"/>
    <property type="match status" value="1"/>
</dbReference>
<keyword evidence="2" id="KW-0540">Nuclease</keyword>
<gene>
    <name evidence="7" type="ORF">KHC33_04275</name>
</gene>
<dbReference type="Gene3D" id="3.30.920.30">
    <property type="entry name" value="Hypothetical protein"/>
    <property type="match status" value="1"/>
</dbReference>
<keyword evidence="5" id="KW-0694">RNA-binding</keyword>
<dbReference type="Proteomes" id="UP000680656">
    <property type="component" value="Chromosome"/>
</dbReference>
<evidence type="ECO:0000256" key="2">
    <source>
        <dbReference type="ARBA" id="ARBA00022722"/>
    </source>
</evidence>
<dbReference type="InterPro" id="IPR038570">
    <property type="entry name" value="HicA_sf"/>
</dbReference>
<evidence type="ECO:0000256" key="6">
    <source>
        <dbReference type="ARBA" id="ARBA00023016"/>
    </source>
</evidence>
<dbReference type="KEGG" id="mrtj:KHC33_04275"/>
<keyword evidence="3" id="KW-0255">Endonuclease</keyword>
<proteinExistence type="predicted"/>
<evidence type="ECO:0000256" key="5">
    <source>
        <dbReference type="ARBA" id="ARBA00022884"/>
    </source>
</evidence>
<reference evidence="7 8" key="1">
    <citation type="submission" date="2021-05" db="EMBL/GenBank/DDBJ databases">
        <title>A novel Methanospirillum isolate from a pyrite-forming mixed culture.</title>
        <authorList>
            <person name="Bunk B."/>
            <person name="Sproer C."/>
            <person name="Spring S."/>
            <person name="Pester M."/>
        </authorList>
    </citation>
    <scope>NUCLEOTIDE SEQUENCE [LARGE SCALE GENOMIC DNA]</scope>
    <source>
        <strain evidence="7 8">J.3.6.1-F.2.7.3</strain>
    </source>
</reference>
<accession>A0A8E7AXV5</accession>
<keyword evidence="8" id="KW-1185">Reference proteome</keyword>
<evidence type="ECO:0000313" key="8">
    <source>
        <dbReference type="Proteomes" id="UP000680656"/>
    </source>
</evidence>
<dbReference type="GO" id="GO:0003729">
    <property type="term" value="F:mRNA binding"/>
    <property type="evidence" value="ECO:0007669"/>
    <property type="project" value="InterPro"/>
</dbReference>
<dbReference type="SUPFAM" id="SSF54786">
    <property type="entry name" value="YcfA/nrd intein domain"/>
    <property type="match status" value="1"/>
</dbReference>
<protein>
    <submittedName>
        <fullName evidence="7">Type II toxin-antitoxin system HicA family toxin</fullName>
    </submittedName>
</protein>
<evidence type="ECO:0000256" key="3">
    <source>
        <dbReference type="ARBA" id="ARBA00022759"/>
    </source>
</evidence>
<keyword evidence="6" id="KW-0346">Stress response</keyword>
<dbReference type="GO" id="GO:0016787">
    <property type="term" value="F:hydrolase activity"/>
    <property type="evidence" value="ECO:0007669"/>
    <property type="project" value="UniProtKB-KW"/>
</dbReference>